<gene>
    <name evidence="1" type="ORF">FWK35_00023438</name>
</gene>
<evidence type="ECO:0000313" key="2">
    <source>
        <dbReference type="Proteomes" id="UP000478052"/>
    </source>
</evidence>
<sequence>MIKNNIFKVDPVSNRKVNLVSTLGGQNVRKNPKKVTEKREFLRKTSFRPNRFFYMVVNQKQITFSISYSDIEILTKIRQKHEYLITCEELCIKFSNFNDYLENA</sequence>
<protein>
    <submittedName>
        <fullName evidence="1">Uncharacterized protein</fullName>
    </submittedName>
</protein>
<feature type="non-terminal residue" evidence="1">
    <location>
        <position position="104"/>
    </location>
</feature>
<proteinExistence type="predicted"/>
<comment type="caution">
    <text evidence="1">The sequence shown here is derived from an EMBL/GenBank/DDBJ whole genome shotgun (WGS) entry which is preliminary data.</text>
</comment>
<evidence type="ECO:0000313" key="1">
    <source>
        <dbReference type="EMBL" id="KAF0751048.1"/>
    </source>
</evidence>
<dbReference type="EMBL" id="VUJU01005494">
    <property type="protein sequence ID" value="KAF0751048.1"/>
    <property type="molecule type" value="Genomic_DNA"/>
</dbReference>
<dbReference type="Proteomes" id="UP000478052">
    <property type="component" value="Unassembled WGS sequence"/>
</dbReference>
<dbReference type="AlphaFoldDB" id="A0A6G0Y8S1"/>
<organism evidence="1 2">
    <name type="scientific">Aphis craccivora</name>
    <name type="common">Cowpea aphid</name>
    <dbReference type="NCBI Taxonomy" id="307492"/>
    <lineage>
        <taxon>Eukaryota</taxon>
        <taxon>Metazoa</taxon>
        <taxon>Ecdysozoa</taxon>
        <taxon>Arthropoda</taxon>
        <taxon>Hexapoda</taxon>
        <taxon>Insecta</taxon>
        <taxon>Pterygota</taxon>
        <taxon>Neoptera</taxon>
        <taxon>Paraneoptera</taxon>
        <taxon>Hemiptera</taxon>
        <taxon>Sternorrhyncha</taxon>
        <taxon>Aphidomorpha</taxon>
        <taxon>Aphidoidea</taxon>
        <taxon>Aphididae</taxon>
        <taxon>Aphidini</taxon>
        <taxon>Aphis</taxon>
        <taxon>Aphis</taxon>
    </lineage>
</organism>
<accession>A0A6G0Y8S1</accession>
<reference evidence="1 2" key="1">
    <citation type="submission" date="2019-08" db="EMBL/GenBank/DDBJ databases">
        <title>Whole genome of Aphis craccivora.</title>
        <authorList>
            <person name="Voronova N.V."/>
            <person name="Shulinski R.S."/>
            <person name="Bandarenka Y.V."/>
            <person name="Zhorov D.G."/>
            <person name="Warner D."/>
        </authorList>
    </citation>
    <scope>NUCLEOTIDE SEQUENCE [LARGE SCALE GENOMIC DNA]</scope>
    <source>
        <strain evidence="1">180601</strain>
        <tissue evidence="1">Whole Body</tissue>
    </source>
</reference>
<name>A0A6G0Y8S1_APHCR</name>
<keyword evidence="2" id="KW-1185">Reference proteome</keyword>